<dbReference type="InterPro" id="IPR023232">
    <property type="entry name" value="Glyco_hydro_2_AS"/>
</dbReference>
<dbReference type="PROSITE" id="PS00608">
    <property type="entry name" value="GLYCOSYL_HYDROL_F2_2"/>
    <property type="match status" value="1"/>
</dbReference>
<feature type="domain" description="Glycosyl hydrolases family 2 sugar binding" evidence="7">
    <location>
        <begin position="86"/>
        <end position="179"/>
    </location>
</feature>
<evidence type="ECO:0000259" key="8">
    <source>
        <dbReference type="Pfam" id="PF16355"/>
    </source>
</evidence>
<keyword evidence="3" id="KW-0326">Glycosidase</keyword>
<dbReference type="AlphaFoldDB" id="A0A316HFX6"/>
<comment type="similarity">
    <text evidence="1">Belongs to the glycosyl hydrolase 2 family.</text>
</comment>
<dbReference type="InterPro" id="IPR006101">
    <property type="entry name" value="Glyco_hydro_2"/>
</dbReference>
<dbReference type="SUPFAM" id="SSF49303">
    <property type="entry name" value="beta-Galactosidase/glucuronidase domain"/>
    <property type="match status" value="1"/>
</dbReference>
<keyword evidence="2" id="KW-0378">Hydrolase</keyword>
<dbReference type="Pfam" id="PF02837">
    <property type="entry name" value="Glyco_hydro_2_N"/>
    <property type="match status" value="1"/>
</dbReference>
<keyword evidence="11" id="KW-1185">Reference proteome</keyword>
<dbReference type="GO" id="GO:0005975">
    <property type="term" value="P:carbohydrate metabolic process"/>
    <property type="evidence" value="ECO:0007669"/>
    <property type="project" value="InterPro"/>
</dbReference>
<dbReference type="GO" id="GO:0004553">
    <property type="term" value="F:hydrolase activity, hydrolyzing O-glycosyl compounds"/>
    <property type="evidence" value="ECO:0007669"/>
    <property type="project" value="InterPro"/>
</dbReference>
<dbReference type="InterPro" id="IPR040605">
    <property type="entry name" value="Glyco_hydro2_dom5"/>
</dbReference>
<dbReference type="SUPFAM" id="SSF51445">
    <property type="entry name" value="(Trans)glycosidases"/>
    <property type="match status" value="1"/>
</dbReference>
<accession>A0A316HFX6</accession>
<evidence type="ECO:0000256" key="2">
    <source>
        <dbReference type="ARBA" id="ARBA00022801"/>
    </source>
</evidence>
<dbReference type="PANTHER" id="PTHR42732:SF1">
    <property type="entry name" value="BETA-MANNOSIDASE"/>
    <property type="match status" value="1"/>
</dbReference>
<dbReference type="SUPFAM" id="SSF49373">
    <property type="entry name" value="Invasin/intimin cell-adhesion fragments"/>
    <property type="match status" value="1"/>
</dbReference>
<dbReference type="Gene3D" id="2.60.40.10">
    <property type="entry name" value="Immunoglobulins"/>
    <property type="match status" value="3"/>
</dbReference>
<feature type="domain" description="Glycoside hydrolase family 2 catalytic" evidence="6">
    <location>
        <begin position="301"/>
        <end position="567"/>
    </location>
</feature>
<dbReference type="InterPro" id="IPR006102">
    <property type="entry name" value="Ig-like_GH2"/>
</dbReference>
<dbReference type="Pfam" id="PF16355">
    <property type="entry name" value="DUF4982"/>
    <property type="match status" value="1"/>
</dbReference>
<dbReference type="Pfam" id="PF18565">
    <property type="entry name" value="Glyco_hydro2_C5"/>
    <property type="match status" value="1"/>
</dbReference>
<dbReference type="InterPro" id="IPR008964">
    <property type="entry name" value="Invasin/intimin_cell_adhesion"/>
</dbReference>
<evidence type="ECO:0000259" key="5">
    <source>
        <dbReference type="Pfam" id="PF00703"/>
    </source>
</evidence>
<sequence length="803" mass="89703">MKYKFFLLCIFLLSATLVSAQSVSGRQVSNFDKSWLFHLGDLAGAQIAGFNDAGWRKLDLPHDWSIEGKFNKDNPAKPEGGALPGGIGWYRKVFTVPAANKSKLTYIEFDGVYQKSDVWVNGHHLGFRPNGYISFRYELTPYLKYGGQNNTIAVKVDNSSQPNSRWYSGSGIYRHVRLVAVNKIAVDQWGTFVTTSNVSQASADISVQTAIRNKGGKKGEYKIVTGLYDMAGKAVGGQVTAKLFVNDTLTTAIQKLTLQRPRLWSADAPALYQVISRVMAGNETVDTYKTTVGIRDFYFDTDKGFILNGEKVKIKGVCLHHDLGCLGAAMNVHALARQLKMLKEMGCNAIRTSHNPPSPELLDLADSMGFIVMDEAFDCWEKAKEKYDYHLFFKQWHKRDLEDQVLRDRNHPSVMIWSIGNEIPEQSDSSGFRIAKDLAGIVHRLDSTRPVTAANNHPDTKNQIIRSGAIDLVGYNYHHTDLVGFHERYPDKKFIGTETTSALETRGVYDMPSDSIRRWSDEDKQPMNADFTVSAYDNASTPWGSTHEETWKIIKKYDFLSGMFIWTGLDYLGEPTPYTWPARSSYFGIIDLAGFPKDVYYMYQSEWTSKPVLHLLPHWNWEPGKTVDVWAYYNNADEVELYLNGKSLGVKKKQGDDLHVMWRVKYAPGTLKAVPRKHGAEVLSAEVKTAGKPALIQLSADKDKLKAGDADLAFITAKVLDKDGNLVPFAKNKIMFRVNGDAFIAGVDNGDPTSHEPFKANYRYAFNGLALAVIQAKQKSGTVVVSAEADGLPAAQLKLSVVK</sequence>
<evidence type="ECO:0000313" key="11">
    <source>
        <dbReference type="Proteomes" id="UP000245678"/>
    </source>
</evidence>
<proteinExistence type="inferred from homology"/>
<evidence type="ECO:0000313" key="10">
    <source>
        <dbReference type="EMBL" id="PWK79073.1"/>
    </source>
</evidence>
<dbReference type="InterPro" id="IPR032311">
    <property type="entry name" value="DUF4982"/>
</dbReference>
<dbReference type="InterPro" id="IPR048229">
    <property type="entry name" value="GalB-like"/>
</dbReference>
<dbReference type="InterPro" id="IPR006104">
    <property type="entry name" value="Glyco_hydro_2_N"/>
</dbReference>
<dbReference type="Gene3D" id="2.60.120.260">
    <property type="entry name" value="Galactose-binding domain-like"/>
    <property type="match status" value="1"/>
</dbReference>
<dbReference type="Proteomes" id="UP000245678">
    <property type="component" value="Unassembled WGS sequence"/>
</dbReference>
<keyword evidence="4" id="KW-0732">Signal</keyword>
<evidence type="ECO:0000256" key="3">
    <source>
        <dbReference type="ARBA" id="ARBA00023295"/>
    </source>
</evidence>
<dbReference type="InterPro" id="IPR008979">
    <property type="entry name" value="Galactose-bd-like_sf"/>
</dbReference>
<dbReference type="InterPro" id="IPR017853">
    <property type="entry name" value="GH"/>
</dbReference>
<dbReference type="PRINTS" id="PR00132">
    <property type="entry name" value="GLHYDRLASE2"/>
</dbReference>
<dbReference type="SUPFAM" id="SSF49785">
    <property type="entry name" value="Galactose-binding domain-like"/>
    <property type="match status" value="1"/>
</dbReference>
<evidence type="ECO:0000259" key="6">
    <source>
        <dbReference type="Pfam" id="PF02836"/>
    </source>
</evidence>
<feature type="signal peptide" evidence="4">
    <location>
        <begin position="1"/>
        <end position="20"/>
    </location>
</feature>
<dbReference type="InterPro" id="IPR013783">
    <property type="entry name" value="Ig-like_fold"/>
</dbReference>
<dbReference type="NCBIfam" id="NF041463">
    <property type="entry name" value="GalB"/>
    <property type="match status" value="1"/>
</dbReference>
<protein>
    <submittedName>
        <fullName evidence="10">Beta-galactosidase</fullName>
    </submittedName>
</protein>
<dbReference type="InterPro" id="IPR051913">
    <property type="entry name" value="GH2_Domain-Containing"/>
</dbReference>
<reference evidence="10 11" key="1">
    <citation type="submission" date="2018-05" db="EMBL/GenBank/DDBJ databases">
        <title>Genomic Encyclopedia of Archaeal and Bacterial Type Strains, Phase II (KMG-II): from individual species to whole genera.</title>
        <authorList>
            <person name="Goeker M."/>
        </authorList>
    </citation>
    <scope>NUCLEOTIDE SEQUENCE [LARGE SCALE GENOMIC DNA]</scope>
    <source>
        <strain evidence="10 11">DSM 19975</strain>
    </source>
</reference>
<dbReference type="InterPro" id="IPR036156">
    <property type="entry name" value="Beta-gal/glucu_dom_sf"/>
</dbReference>
<dbReference type="InterPro" id="IPR006103">
    <property type="entry name" value="Glyco_hydro_2_cat"/>
</dbReference>
<gene>
    <name evidence="10" type="ORF">LX99_01529</name>
</gene>
<evidence type="ECO:0000259" key="7">
    <source>
        <dbReference type="Pfam" id="PF02837"/>
    </source>
</evidence>
<comment type="caution">
    <text evidence="10">The sequence shown here is derived from an EMBL/GenBank/DDBJ whole genome shotgun (WGS) entry which is preliminary data.</text>
</comment>
<evidence type="ECO:0000256" key="4">
    <source>
        <dbReference type="SAM" id="SignalP"/>
    </source>
</evidence>
<dbReference type="PANTHER" id="PTHR42732">
    <property type="entry name" value="BETA-GALACTOSIDASE"/>
    <property type="match status" value="1"/>
</dbReference>
<dbReference type="Pfam" id="PF00703">
    <property type="entry name" value="Glyco_hydro_2"/>
    <property type="match status" value="1"/>
</dbReference>
<name>A0A316HFX6_9SPHI</name>
<dbReference type="Pfam" id="PF02836">
    <property type="entry name" value="Glyco_hydro_2_C"/>
    <property type="match status" value="1"/>
</dbReference>
<feature type="domain" description="DUF4982" evidence="8">
    <location>
        <begin position="624"/>
        <end position="682"/>
    </location>
</feature>
<organism evidence="10 11">
    <name type="scientific">Mucilaginibacter oryzae</name>
    <dbReference type="NCBI Taxonomy" id="468058"/>
    <lineage>
        <taxon>Bacteria</taxon>
        <taxon>Pseudomonadati</taxon>
        <taxon>Bacteroidota</taxon>
        <taxon>Sphingobacteriia</taxon>
        <taxon>Sphingobacteriales</taxon>
        <taxon>Sphingobacteriaceae</taxon>
        <taxon>Mucilaginibacter</taxon>
    </lineage>
</organism>
<dbReference type="RefSeq" id="WP_109607304.1">
    <property type="nucleotide sequence ID" value="NZ_QGHA01000002.1"/>
</dbReference>
<dbReference type="EMBL" id="QGHA01000002">
    <property type="protein sequence ID" value="PWK79073.1"/>
    <property type="molecule type" value="Genomic_DNA"/>
</dbReference>
<evidence type="ECO:0000259" key="9">
    <source>
        <dbReference type="Pfam" id="PF18565"/>
    </source>
</evidence>
<feature type="domain" description="Glycoside hydrolase family 2 immunoglobulin-like beta-sandwich" evidence="5">
    <location>
        <begin position="193"/>
        <end position="295"/>
    </location>
</feature>
<dbReference type="Gene3D" id="3.20.20.80">
    <property type="entry name" value="Glycosidases"/>
    <property type="match status" value="1"/>
</dbReference>
<feature type="chain" id="PRO_5016279178" evidence="4">
    <location>
        <begin position="21"/>
        <end position="803"/>
    </location>
</feature>
<feature type="domain" description="Glycoside hydrolase family 2" evidence="9">
    <location>
        <begin position="696"/>
        <end position="797"/>
    </location>
</feature>
<evidence type="ECO:0000256" key="1">
    <source>
        <dbReference type="ARBA" id="ARBA00007401"/>
    </source>
</evidence>